<dbReference type="GO" id="GO:0052621">
    <property type="term" value="F:diguanylate cyclase activity"/>
    <property type="evidence" value="ECO:0007669"/>
    <property type="project" value="UniProtKB-EC"/>
</dbReference>
<dbReference type="SMART" id="SM00448">
    <property type="entry name" value="REC"/>
    <property type="match status" value="1"/>
</dbReference>
<dbReference type="KEGG" id="dalk:DSCA_18480"/>
<dbReference type="InterPro" id="IPR029787">
    <property type="entry name" value="Nucleotide_cyclase"/>
</dbReference>
<dbReference type="PROSITE" id="PS50110">
    <property type="entry name" value="RESPONSE_REGULATORY"/>
    <property type="match status" value="1"/>
</dbReference>
<keyword evidence="3" id="KW-0597">Phosphoprotein</keyword>
<dbReference type="Pfam" id="PF00990">
    <property type="entry name" value="GGDEF"/>
    <property type="match status" value="1"/>
</dbReference>
<dbReference type="PANTHER" id="PTHR45138">
    <property type="entry name" value="REGULATORY COMPONENTS OF SENSORY TRANSDUCTION SYSTEM"/>
    <property type="match status" value="1"/>
</dbReference>
<dbReference type="SMART" id="SM00267">
    <property type="entry name" value="GGDEF"/>
    <property type="match status" value="1"/>
</dbReference>
<dbReference type="InterPro" id="IPR043128">
    <property type="entry name" value="Rev_trsase/Diguanyl_cyclase"/>
</dbReference>
<dbReference type="SUPFAM" id="SSF52172">
    <property type="entry name" value="CheY-like"/>
    <property type="match status" value="1"/>
</dbReference>
<dbReference type="NCBIfam" id="TIGR00254">
    <property type="entry name" value="GGDEF"/>
    <property type="match status" value="1"/>
</dbReference>
<dbReference type="EC" id="2.7.7.65" evidence="1"/>
<organism evidence="6 7">
    <name type="scientific">Desulfosarcina alkanivorans</name>
    <dbReference type="NCBI Taxonomy" id="571177"/>
    <lineage>
        <taxon>Bacteria</taxon>
        <taxon>Pseudomonadati</taxon>
        <taxon>Thermodesulfobacteriota</taxon>
        <taxon>Desulfobacteria</taxon>
        <taxon>Desulfobacterales</taxon>
        <taxon>Desulfosarcinaceae</taxon>
        <taxon>Desulfosarcina</taxon>
    </lineage>
</organism>
<feature type="domain" description="GGDEF" evidence="5">
    <location>
        <begin position="167"/>
        <end position="300"/>
    </location>
</feature>
<accession>A0A5K7YFS9</accession>
<evidence type="ECO:0000256" key="3">
    <source>
        <dbReference type="PROSITE-ProRule" id="PRU00169"/>
    </source>
</evidence>
<dbReference type="SUPFAM" id="SSF55073">
    <property type="entry name" value="Nucleotide cyclase"/>
    <property type="match status" value="1"/>
</dbReference>
<dbReference type="Pfam" id="PF00072">
    <property type="entry name" value="Response_reg"/>
    <property type="match status" value="1"/>
</dbReference>
<dbReference type="PANTHER" id="PTHR45138:SF9">
    <property type="entry name" value="DIGUANYLATE CYCLASE DGCM-RELATED"/>
    <property type="match status" value="1"/>
</dbReference>
<comment type="catalytic activity">
    <reaction evidence="2">
        <text>2 GTP = 3',3'-c-di-GMP + 2 diphosphate</text>
        <dbReference type="Rhea" id="RHEA:24898"/>
        <dbReference type="ChEBI" id="CHEBI:33019"/>
        <dbReference type="ChEBI" id="CHEBI:37565"/>
        <dbReference type="ChEBI" id="CHEBI:58805"/>
        <dbReference type="EC" id="2.7.7.65"/>
    </reaction>
</comment>
<dbReference type="AlphaFoldDB" id="A0A5K7YFS9"/>
<evidence type="ECO:0000256" key="2">
    <source>
        <dbReference type="ARBA" id="ARBA00034247"/>
    </source>
</evidence>
<dbReference type="Gene3D" id="3.40.50.2300">
    <property type="match status" value="1"/>
</dbReference>
<evidence type="ECO:0000313" key="7">
    <source>
        <dbReference type="Proteomes" id="UP000427906"/>
    </source>
</evidence>
<protein>
    <recommendedName>
        <fullName evidence="1">diguanylate cyclase</fullName>
        <ecNumber evidence="1">2.7.7.65</ecNumber>
    </recommendedName>
</protein>
<evidence type="ECO:0000259" key="5">
    <source>
        <dbReference type="PROSITE" id="PS50887"/>
    </source>
</evidence>
<reference evidence="6 7" key="1">
    <citation type="submission" date="2019-11" db="EMBL/GenBank/DDBJ databases">
        <title>Comparative genomics of hydrocarbon-degrading Desulfosarcina strains.</title>
        <authorList>
            <person name="Watanabe M."/>
            <person name="Kojima H."/>
            <person name="Fukui M."/>
        </authorList>
    </citation>
    <scope>NUCLEOTIDE SEQUENCE [LARGE SCALE GENOMIC DNA]</scope>
    <source>
        <strain evidence="6 7">PL12</strain>
    </source>
</reference>
<dbReference type="FunFam" id="3.30.70.270:FF:000001">
    <property type="entry name" value="Diguanylate cyclase domain protein"/>
    <property type="match status" value="1"/>
</dbReference>
<dbReference type="InterPro" id="IPR011006">
    <property type="entry name" value="CheY-like_superfamily"/>
</dbReference>
<dbReference type="GO" id="GO:0005886">
    <property type="term" value="C:plasma membrane"/>
    <property type="evidence" value="ECO:0007669"/>
    <property type="project" value="TreeGrafter"/>
</dbReference>
<dbReference type="Gene3D" id="3.30.70.270">
    <property type="match status" value="1"/>
</dbReference>
<dbReference type="Proteomes" id="UP000427906">
    <property type="component" value="Chromosome"/>
</dbReference>
<dbReference type="GO" id="GO:0000160">
    <property type="term" value="P:phosphorelay signal transduction system"/>
    <property type="evidence" value="ECO:0007669"/>
    <property type="project" value="InterPro"/>
</dbReference>
<feature type="domain" description="Response regulatory" evidence="4">
    <location>
        <begin position="4"/>
        <end position="117"/>
    </location>
</feature>
<dbReference type="PROSITE" id="PS50887">
    <property type="entry name" value="GGDEF"/>
    <property type="match status" value="1"/>
</dbReference>
<feature type="modified residue" description="4-aspartylphosphate" evidence="3">
    <location>
        <position position="53"/>
    </location>
</feature>
<dbReference type="RefSeq" id="WP_155316127.1">
    <property type="nucleotide sequence ID" value="NZ_AP021874.1"/>
</dbReference>
<gene>
    <name evidence="6" type="ORF">DSCA_18480</name>
</gene>
<dbReference type="EMBL" id="AP021874">
    <property type="protein sequence ID" value="BBO67918.1"/>
    <property type="molecule type" value="Genomic_DNA"/>
</dbReference>
<evidence type="ECO:0000259" key="4">
    <source>
        <dbReference type="PROSITE" id="PS50110"/>
    </source>
</evidence>
<sequence>MVPHILIVDDDLSIRDAMQEFIETSGYEASVASSAEEALDVLSGNTLEVVITDIMLPGMNGLELTDRIKSSHEIDVIVMTGYSTEYSYEEAINKGASDFVFKPVRFEELLLRLKRVLNERRLNQERIHMLEKLKKLSITDGLTQLYNSRHFYNQLKGEIERFNRYGHQLSLLLLDIDNFKDFNDTYGHLEGDKILVCLGRIIKSCLRKMDTAYRYGGEEFTIILPGTHGEEAWTVAERLRAAVAVEDFTDGKIPDLEITISIGVTQYRREEEISSFVQRADQAMYQSKQAGRNKVSFILDGDDDG</sequence>
<keyword evidence="7" id="KW-1185">Reference proteome</keyword>
<evidence type="ECO:0000256" key="1">
    <source>
        <dbReference type="ARBA" id="ARBA00012528"/>
    </source>
</evidence>
<dbReference type="OrthoDB" id="9778432at2"/>
<dbReference type="CDD" id="cd01949">
    <property type="entry name" value="GGDEF"/>
    <property type="match status" value="1"/>
</dbReference>
<dbReference type="InterPro" id="IPR001789">
    <property type="entry name" value="Sig_transdc_resp-reg_receiver"/>
</dbReference>
<name>A0A5K7YFS9_9BACT</name>
<evidence type="ECO:0000313" key="6">
    <source>
        <dbReference type="EMBL" id="BBO67918.1"/>
    </source>
</evidence>
<dbReference type="InterPro" id="IPR050469">
    <property type="entry name" value="Diguanylate_Cyclase"/>
</dbReference>
<proteinExistence type="predicted"/>
<dbReference type="GO" id="GO:1902201">
    <property type="term" value="P:negative regulation of bacterial-type flagellum-dependent cell motility"/>
    <property type="evidence" value="ECO:0007669"/>
    <property type="project" value="TreeGrafter"/>
</dbReference>
<dbReference type="GO" id="GO:0043709">
    <property type="term" value="P:cell adhesion involved in single-species biofilm formation"/>
    <property type="evidence" value="ECO:0007669"/>
    <property type="project" value="TreeGrafter"/>
</dbReference>
<dbReference type="InterPro" id="IPR000160">
    <property type="entry name" value="GGDEF_dom"/>
</dbReference>